<keyword evidence="2" id="KW-0012">Acyltransferase</keyword>
<dbReference type="Proteomes" id="UP001596620">
    <property type="component" value="Unassembled WGS sequence"/>
</dbReference>
<evidence type="ECO:0000313" key="3">
    <source>
        <dbReference type="Proteomes" id="UP001596620"/>
    </source>
</evidence>
<feature type="domain" description="N-acetyltransferase" evidence="1">
    <location>
        <begin position="23"/>
        <end position="177"/>
    </location>
</feature>
<dbReference type="InterPro" id="IPR016181">
    <property type="entry name" value="Acyl_CoA_acyltransferase"/>
</dbReference>
<evidence type="ECO:0000313" key="2">
    <source>
        <dbReference type="EMBL" id="MFC7747336.1"/>
    </source>
</evidence>
<protein>
    <submittedName>
        <fullName evidence="2">GNAT family N-acetyltransferase</fullName>
        <ecNumber evidence="2">2.3.1.-</ecNumber>
    </submittedName>
</protein>
<dbReference type="EC" id="2.3.1.-" evidence="2"/>
<dbReference type="InterPro" id="IPR000182">
    <property type="entry name" value="GNAT_dom"/>
</dbReference>
<reference evidence="3" key="1">
    <citation type="journal article" date="2019" name="Int. J. Syst. Evol. Microbiol.">
        <title>The Global Catalogue of Microorganisms (GCM) 10K type strain sequencing project: providing services to taxonomists for standard genome sequencing and annotation.</title>
        <authorList>
            <consortium name="The Broad Institute Genomics Platform"/>
            <consortium name="The Broad Institute Genome Sequencing Center for Infectious Disease"/>
            <person name="Wu L."/>
            <person name="Ma J."/>
        </authorList>
    </citation>
    <scope>NUCLEOTIDE SEQUENCE [LARGE SCALE GENOMIC DNA]</scope>
    <source>
        <strain evidence="3">JCM 30234</strain>
    </source>
</reference>
<dbReference type="CDD" id="cd04301">
    <property type="entry name" value="NAT_SF"/>
    <property type="match status" value="1"/>
</dbReference>
<keyword evidence="2" id="KW-0808">Transferase</keyword>
<dbReference type="GO" id="GO:0016746">
    <property type="term" value="F:acyltransferase activity"/>
    <property type="evidence" value="ECO:0007669"/>
    <property type="project" value="UniProtKB-KW"/>
</dbReference>
<dbReference type="Pfam" id="PF00583">
    <property type="entry name" value="Acetyltransf_1"/>
    <property type="match status" value="1"/>
</dbReference>
<dbReference type="EMBL" id="JBHTGR010000022">
    <property type="protein sequence ID" value="MFC7747336.1"/>
    <property type="molecule type" value="Genomic_DNA"/>
</dbReference>
<gene>
    <name evidence="2" type="ORF">ACFQU8_08825</name>
</gene>
<dbReference type="Gene3D" id="3.40.630.30">
    <property type="match status" value="1"/>
</dbReference>
<name>A0ABW2UXP9_9BACI</name>
<organism evidence="2 3">
    <name type="scientific">Lentibacillus kimchii</name>
    <dbReference type="NCBI Taxonomy" id="1542911"/>
    <lineage>
        <taxon>Bacteria</taxon>
        <taxon>Bacillati</taxon>
        <taxon>Bacillota</taxon>
        <taxon>Bacilli</taxon>
        <taxon>Bacillales</taxon>
        <taxon>Bacillaceae</taxon>
        <taxon>Lentibacillus</taxon>
    </lineage>
</organism>
<dbReference type="PROSITE" id="PS51186">
    <property type="entry name" value="GNAT"/>
    <property type="match status" value="1"/>
</dbReference>
<proteinExistence type="predicted"/>
<comment type="caution">
    <text evidence="2">The sequence shown here is derived from an EMBL/GenBank/DDBJ whole genome shotgun (WGS) entry which is preliminary data.</text>
</comment>
<keyword evidence="3" id="KW-1185">Reference proteome</keyword>
<evidence type="ECO:0000259" key="1">
    <source>
        <dbReference type="PROSITE" id="PS51186"/>
    </source>
</evidence>
<sequence length="177" mass="20648">MKNTLYMTHDLSFIPDHTLPEGYQFQFFSDFDDRNHWAEIETAANEFQIEASALRRFQNECEPHLDEVRKRLIFLLNPNGNYAGTTMAWFNAYNHQTIGRLHWTAIHPAYQGQKLAKPLIAKAMNVLAQHHNQAYLKTQPHNLAAIHNYLHFGFQPLLIDEASKQTWNHVYAKLSDT</sequence>
<accession>A0ABW2UXP9</accession>
<dbReference type="SUPFAM" id="SSF55729">
    <property type="entry name" value="Acyl-CoA N-acyltransferases (Nat)"/>
    <property type="match status" value="1"/>
</dbReference>